<protein>
    <submittedName>
        <fullName evidence="2">Uncharacterized protein</fullName>
    </submittedName>
</protein>
<evidence type="ECO:0000256" key="1">
    <source>
        <dbReference type="SAM" id="MobiDB-lite"/>
    </source>
</evidence>
<accession>A0A0B0D8U1</accession>
<comment type="caution">
    <text evidence="2">The sequence shown here is derived from an EMBL/GenBank/DDBJ whole genome shotgun (WGS) entry which is preliminary data.</text>
</comment>
<feature type="region of interest" description="Disordered" evidence="1">
    <location>
        <begin position="43"/>
        <end position="65"/>
    </location>
</feature>
<evidence type="ECO:0000313" key="3">
    <source>
        <dbReference type="Proteomes" id="UP000030664"/>
    </source>
</evidence>
<gene>
    <name evidence="2" type="ORF">AS25_10335</name>
</gene>
<dbReference type="EMBL" id="JROM01000045">
    <property type="protein sequence ID" value="KHE73823.1"/>
    <property type="molecule type" value="Genomic_DNA"/>
</dbReference>
<dbReference type="AlphaFoldDB" id="A0A0B0D8U1"/>
<dbReference type="Proteomes" id="UP000030664">
    <property type="component" value="Unassembled WGS sequence"/>
</dbReference>
<organism evidence="2 3">
    <name type="scientific">Kocuria marina</name>
    <dbReference type="NCBI Taxonomy" id="223184"/>
    <lineage>
        <taxon>Bacteria</taxon>
        <taxon>Bacillati</taxon>
        <taxon>Actinomycetota</taxon>
        <taxon>Actinomycetes</taxon>
        <taxon>Micrococcales</taxon>
        <taxon>Micrococcaceae</taxon>
        <taxon>Kocuria</taxon>
    </lineage>
</organism>
<reference evidence="2 3" key="1">
    <citation type="submission" date="2014-09" db="EMBL/GenBank/DDBJ databases">
        <title>High-quality draft genome sequence of Kocuria marina SO9-6, an actinobacterium isolated from a copper mine.</title>
        <authorList>
            <person name="Castro D.B."/>
            <person name="Pereira L.B."/>
            <person name="Silva M.V."/>
            <person name="Silva B.P."/>
            <person name="Zanardi B.R."/>
            <person name="Carlos C."/>
            <person name="Belgini D.R."/>
            <person name="Limache E.G."/>
            <person name="Lacerda G.V."/>
            <person name="Nery M.B."/>
            <person name="Gomes M.B."/>
            <person name="Souza S."/>
            <person name="Silva T.M."/>
            <person name="Rodrigues V.D."/>
            <person name="Paulino L.C."/>
            <person name="Vicentini R."/>
            <person name="Ferraz L.F."/>
            <person name="Ottoboni L.M."/>
        </authorList>
    </citation>
    <scope>NUCLEOTIDE SEQUENCE [LARGE SCALE GENOMIC DNA]</scope>
    <source>
        <strain evidence="2 3">SO9-6</strain>
    </source>
</reference>
<evidence type="ECO:0000313" key="2">
    <source>
        <dbReference type="EMBL" id="KHE73823.1"/>
    </source>
</evidence>
<proteinExistence type="predicted"/>
<name>A0A0B0D8U1_9MICC</name>
<sequence length="65" mass="6908">MVVLASSEVITLGIHVTKALPKKSSRLYQRSVITRPVLGDNTPRIMSATGGNDHAEDRLAGTCSS</sequence>